<accession>A0A9W9YPR7</accession>
<evidence type="ECO:0000256" key="1">
    <source>
        <dbReference type="SAM" id="MobiDB-lite"/>
    </source>
</evidence>
<keyword evidence="3" id="KW-1185">Reference proteome</keyword>
<dbReference type="AlphaFoldDB" id="A0A9W9YPR7"/>
<sequence>MMTGLYKSSGSCLKKLDCFDHGTHNETWQCYGYFDAISRFLCEVHQAREAGVIGPPIAKENPNIAGGPSNPAVLNRAVKRTESTPNTPRASRPHTEEKSTIPRASRPHTEGKSTAPRASRPHRGQGQVDRTEGKSTAPRARASRPHRGQVDHTEGKSTTPRESRLCCNVIKERNFWDQKLNFVLIRPLAKS</sequence>
<comment type="caution">
    <text evidence="2">The sequence shown here is derived from an EMBL/GenBank/DDBJ whole genome shotgun (WGS) entry which is preliminary data.</text>
</comment>
<feature type="region of interest" description="Disordered" evidence="1">
    <location>
        <begin position="80"/>
        <end position="161"/>
    </location>
</feature>
<evidence type="ECO:0000313" key="2">
    <source>
        <dbReference type="EMBL" id="KAJ7361798.1"/>
    </source>
</evidence>
<name>A0A9W9YPR7_9CNID</name>
<dbReference type="OrthoDB" id="10249433at2759"/>
<dbReference type="Proteomes" id="UP001163046">
    <property type="component" value="Unassembled WGS sequence"/>
</dbReference>
<evidence type="ECO:0000313" key="3">
    <source>
        <dbReference type="Proteomes" id="UP001163046"/>
    </source>
</evidence>
<dbReference type="GO" id="GO:0016787">
    <property type="term" value="F:hydrolase activity"/>
    <property type="evidence" value="ECO:0007669"/>
    <property type="project" value="UniProtKB-KW"/>
</dbReference>
<gene>
    <name evidence="2" type="primary">ABHD13_2</name>
    <name evidence="2" type="ORF">OS493_014439</name>
</gene>
<organism evidence="2 3">
    <name type="scientific">Desmophyllum pertusum</name>
    <dbReference type="NCBI Taxonomy" id="174260"/>
    <lineage>
        <taxon>Eukaryota</taxon>
        <taxon>Metazoa</taxon>
        <taxon>Cnidaria</taxon>
        <taxon>Anthozoa</taxon>
        <taxon>Hexacorallia</taxon>
        <taxon>Scleractinia</taxon>
        <taxon>Caryophylliina</taxon>
        <taxon>Caryophylliidae</taxon>
        <taxon>Desmophyllum</taxon>
    </lineage>
</organism>
<feature type="compositionally biased region" description="Basic and acidic residues" evidence="1">
    <location>
        <begin position="148"/>
        <end position="161"/>
    </location>
</feature>
<reference evidence="2" key="1">
    <citation type="submission" date="2023-01" db="EMBL/GenBank/DDBJ databases">
        <title>Genome assembly of the deep-sea coral Lophelia pertusa.</title>
        <authorList>
            <person name="Herrera S."/>
            <person name="Cordes E."/>
        </authorList>
    </citation>
    <scope>NUCLEOTIDE SEQUENCE</scope>
    <source>
        <strain evidence="2">USNM1676648</strain>
        <tissue evidence="2">Polyp</tissue>
    </source>
</reference>
<dbReference type="EMBL" id="MU827308">
    <property type="protein sequence ID" value="KAJ7361798.1"/>
    <property type="molecule type" value="Genomic_DNA"/>
</dbReference>
<protein>
    <submittedName>
        <fullName evidence="2">Alpha/beta hydrolase domain-containing protein 13</fullName>
    </submittedName>
</protein>
<keyword evidence="2" id="KW-0378">Hydrolase</keyword>
<proteinExistence type="predicted"/>